<accession>A0A199NUF5</accession>
<name>A0A199NUF5_9MICC</name>
<sequence length="331" mass="37097">MDPCRIVTAEDIRTAAQARALGTPASALRAAVAAGRLTRLWPACYIPTQLWEELIPQQRALAIHYAFHAKTGARIIYSHTSAALAHGISLLRVPQELHLAGDPKPGYRHRSLRTHRLPDVARHRVRTDLDLPATSLEQTALACARTLPMLDALVVLDQLAARRVDLARLAHLLRTSPGTHGNQQALLAVSAADARAGSPAETLTRWRLREAGLPEPELQIEVRTSQGRSFLDLGWPQLRVAVEVDGRIKYTDYGPTQEVLIAEREREKRIQNVGWLIRRTGWHEQSRGPRDFLVELAHCLLAQQLRLGLPPLDLDRVRRRVARMQPIFPPR</sequence>
<evidence type="ECO:0000313" key="1">
    <source>
        <dbReference type="EMBL" id="OAX52450.1"/>
    </source>
</evidence>
<comment type="caution">
    <text evidence="1">The sequence shown here is derived from an EMBL/GenBank/DDBJ whole genome shotgun (WGS) entry which is preliminary data.</text>
</comment>
<organism evidence="1 2">
    <name type="scientific">Rothia kristinae</name>
    <dbReference type="NCBI Taxonomy" id="37923"/>
    <lineage>
        <taxon>Bacteria</taxon>
        <taxon>Bacillati</taxon>
        <taxon>Actinomycetota</taxon>
        <taxon>Actinomycetes</taxon>
        <taxon>Micrococcales</taxon>
        <taxon>Micrococcaceae</taxon>
        <taxon>Rothia</taxon>
    </lineage>
</organism>
<evidence type="ECO:0000313" key="2">
    <source>
        <dbReference type="Proteomes" id="UP000053171"/>
    </source>
</evidence>
<dbReference type="Proteomes" id="UP000053171">
    <property type="component" value="Unassembled WGS sequence"/>
</dbReference>
<protein>
    <recommendedName>
        <fullName evidence="3">Transcriptional regulator, AbiEi antitoxin, Type IV TA system</fullName>
    </recommendedName>
</protein>
<keyword evidence="2" id="KW-1185">Reference proteome</keyword>
<gene>
    <name evidence="1" type="ORF">AN277_0203640</name>
</gene>
<reference evidence="1" key="1">
    <citation type="submission" date="2016-06" db="EMBL/GenBank/DDBJ databases">
        <title>Identification of putative biosynthetic pathways for the production of bioactive secondary metabolites by the marine actinomycete Kocuria kristinae RUTW2-3.</title>
        <authorList>
            <person name="Waterworth S.C."/>
            <person name="Walmsley T.A."/>
            <person name="Matongo T."/>
            <person name="Davies-Coleman M.T."/>
            <person name="Dorrington R.A."/>
        </authorList>
    </citation>
    <scope>NUCLEOTIDE SEQUENCE [LARGE SCALE GENOMIC DNA]</scope>
    <source>
        <strain evidence="1">RUTW2-3</strain>
    </source>
</reference>
<dbReference type="AlphaFoldDB" id="A0A199NUF5"/>
<proteinExistence type="predicted"/>
<dbReference type="RefSeq" id="WP_064725094.1">
    <property type="nucleotide sequence ID" value="NZ_JALXSL010000003.1"/>
</dbReference>
<evidence type="ECO:0008006" key="3">
    <source>
        <dbReference type="Google" id="ProtNLM"/>
    </source>
</evidence>
<dbReference type="EMBL" id="LJBJ02000004">
    <property type="protein sequence ID" value="OAX52450.1"/>
    <property type="molecule type" value="Genomic_DNA"/>
</dbReference>